<dbReference type="EMBL" id="CACSLK010027152">
    <property type="protein sequence ID" value="CAA0826100.1"/>
    <property type="molecule type" value="Genomic_DNA"/>
</dbReference>
<accession>A0A9N7NA44</accession>
<feature type="non-terminal residue" evidence="1">
    <location>
        <position position="1"/>
    </location>
</feature>
<keyword evidence="2" id="KW-1185">Reference proteome</keyword>
<evidence type="ECO:0000313" key="2">
    <source>
        <dbReference type="Proteomes" id="UP001153555"/>
    </source>
</evidence>
<name>A0A9N7NA44_STRHE</name>
<organism evidence="1 2">
    <name type="scientific">Striga hermonthica</name>
    <name type="common">Purple witchweed</name>
    <name type="synonym">Buchnera hermonthica</name>
    <dbReference type="NCBI Taxonomy" id="68872"/>
    <lineage>
        <taxon>Eukaryota</taxon>
        <taxon>Viridiplantae</taxon>
        <taxon>Streptophyta</taxon>
        <taxon>Embryophyta</taxon>
        <taxon>Tracheophyta</taxon>
        <taxon>Spermatophyta</taxon>
        <taxon>Magnoliopsida</taxon>
        <taxon>eudicotyledons</taxon>
        <taxon>Gunneridae</taxon>
        <taxon>Pentapetalae</taxon>
        <taxon>asterids</taxon>
        <taxon>lamiids</taxon>
        <taxon>Lamiales</taxon>
        <taxon>Orobanchaceae</taxon>
        <taxon>Buchnereae</taxon>
        <taxon>Striga</taxon>
    </lineage>
</organism>
<reference evidence="1" key="1">
    <citation type="submission" date="2019-12" db="EMBL/GenBank/DDBJ databases">
        <authorList>
            <person name="Scholes J."/>
        </authorList>
    </citation>
    <scope>NUCLEOTIDE SEQUENCE</scope>
</reference>
<sequence length="63" mass="7113">KLEKMKSICLQYASAAQWLVTYSNDSPNTESPNADRYKKLKLRSRSQLLNVAPENATVVESIL</sequence>
<comment type="caution">
    <text evidence="1">The sequence shown here is derived from an EMBL/GenBank/DDBJ whole genome shotgun (WGS) entry which is preliminary data.</text>
</comment>
<feature type="non-terminal residue" evidence="1">
    <location>
        <position position="63"/>
    </location>
</feature>
<gene>
    <name evidence="1" type="ORF">SHERM_22580</name>
</gene>
<evidence type="ECO:0000313" key="1">
    <source>
        <dbReference type="EMBL" id="CAA0826100.1"/>
    </source>
</evidence>
<protein>
    <submittedName>
        <fullName evidence="1">Gamma-tubulin complex component 2</fullName>
    </submittedName>
</protein>
<dbReference type="AlphaFoldDB" id="A0A9N7NA44"/>
<dbReference type="Proteomes" id="UP001153555">
    <property type="component" value="Unassembled WGS sequence"/>
</dbReference>
<dbReference type="OrthoDB" id="2192946at2759"/>
<proteinExistence type="predicted"/>